<dbReference type="PROSITE" id="PS00072">
    <property type="entry name" value="ACYL_COA_DH_1"/>
    <property type="match status" value="1"/>
</dbReference>
<keyword evidence="10" id="KW-1185">Reference proteome</keyword>
<feature type="domain" description="Acyl-CoA dehydrogenase/oxidase N-terminal" evidence="8">
    <location>
        <begin position="42"/>
        <end position="156"/>
    </location>
</feature>
<evidence type="ECO:0000256" key="4">
    <source>
        <dbReference type="ARBA" id="ARBA00022827"/>
    </source>
</evidence>
<keyword evidence="4" id="KW-0274">FAD</keyword>
<name>A0A8J2P538_9HEXA</name>
<dbReference type="InterPro" id="IPR009075">
    <property type="entry name" value="AcylCo_DH/oxidase_C"/>
</dbReference>
<evidence type="ECO:0000256" key="5">
    <source>
        <dbReference type="ARBA" id="ARBA00023002"/>
    </source>
</evidence>
<dbReference type="GO" id="GO:0050660">
    <property type="term" value="F:flavin adenine dinucleotide binding"/>
    <property type="evidence" value="ECO:0007669"/>
    <property type="project" value="InterPro"/>
</dbReference>
<dbReference type="OrthoDB" id="10262177at2759"/>
<comment type="similarity">
    <text evidence="2">Belongs to the acyl-CoA dehydrogenase family.</text>
</comment>
<evidence type="ECO:0008006" key="11">
    <source>
        <dbReference type="Google" id="ProtNLM"/>
    </source>
</evidence>
<gene>
    <name evidence="9" type="ORF">AFUS01_LOCUS14949</name>
</gene>
<reference evidence="9" key="1">
    <citation type="submission" date="2021-06" db="EMBL/GenBank/DDBJ databases">
        <authorList>
            <person name="Hodson N. C."/>
            <person name="Mongue J. A."/>
            <person name="Jaron S. K."/>
        </authorList>
    </citation>
    <scope>NUCLEOTIDE SEQUENCE</scope>
</reference>
<dbReference type="InterPro" id="IPR013786">
    <property type="entry name" value="AcylCoA_DH/ox_N"/>
</dbReference>
<dbReference type="InterPro" id="IPR050741">
    <property type="entry name" value="Acyl-CoA_dehydrogenase"/>
</dbReference>
<dbReference type="InterPro" id="IPR006091">
    <property type="entry name" value="Acyl-CoA_Oxase/DH_mid-dom"/>
</dbReference>
<evidence type="ECO:0000256" key="3">
    <source>
        <dbReference type="ARBA" id="ARBA00022630"/>
    </source>
</evidence>
<dbReference type="Pfam" id="PF02771">
    <property type="entry name" value="Acyl-CoA_dh_N"/>
    <property type="match status" value="1"/>
</dbReference>
<evidence type="ECO:0000259" key="7">
    <source>
        <dbReference type="Pfam" id="PF02770"/>
    </source>
</evidence>
<keyword evidence="5" id="KW-0560">Oxidoreductase</keyword>
<evidence type="ECO:0000313" key="9">
    <source>
        <dbReference type="EMBL" id="CAG7726017.1"/>
    </source>
</evidence>
<dbReference type="GO" id="GO:0003995">
    <property type="term" value="F:acyl-CoA dehydrogenase activity"/>
    <property type="evidence" value="ECO:0007669"/>
    <property type="project" value="InterPro"/>
</dbReference>
<feature type="domain" description="Acyl-CoA oxidase/dehydrogenase middle" evidence="7">
    <location>
        <begin position="160"/>
        <end position="254"/>
    </location>
</feature>
<evidence type="ECO:0000259" key="8">
    <source>
        <dbReference type="Pfam" id="PF02771"/>
    </source>
</evidence>
<dbReference type="AlphaFoldDB" id="A0A8J2P538"/>
<evidence type="ECO:0000256" key="2">
    <source>
        <dbReference type="ARBA" id="ARBA00009347"/>
    </source>
</evidence>
<sequence length="420" mass="46383">MYSPGICRHYLSGSRNLFKIQQQNKSIRYASYASTLPERFYNEEQLEMQSTLKKVIDAEINPHVNKWEDELQFPSHEIFKKLGHLGLLGVNKPTENGGLGLSYKYQAAILEELGSINCGGVPSAISVHTDMATPALTLYGSNELKKEFLDPAIQGETVACVAVSEPSAGSDVAGLKTTAVRKGDDYVINGEKIWITNGMKADWTCLIANTSQGAPHKNKSLIIVPLNSKGVTRTKIRKMGLHCSDWAQLHFEDVRVPVKNLIGEEGKGFTYQMLQFQDERLACCLTIFKALDNLISETVQYTGQRKAFGKSILDNQAVSFRIGELATEVEALRALTYKAVDLKEQGQDVTLLASMAKLKAGRLAREVTDGLLQYWGGMGYSQETLVSRFYRDLRPLSIAGGADEVMLQIISKMTGMAGKK</sequence>
<accession>A0A8J2P538</accession>
<keyword evidence="3" id="KW-0285">Flavoprotein</keyword>
<dbReference type="GO" id="GO:0033539">
    <property type="term" value="P:fatty acid beta-oxidation using acyl-CoA dehydrogenase"/>
    <property type="evidence" value="ECO:0007669"/>
    <property type="project" value="TreeGrafter"/>
</dbReference>
<dbReference type="InterPro" id="IPR006089">
    <property type="entry name" value="Acyl-CoA_DH_CS"/>
</dbReference>
<dbReference type="Proteomes" id="UP000708208">
    <property type="component" value="Unassembled WGS sequence"/>
</dbReference>
<dbReference type="Pfam" id="PF00441">
    <property type="entry name" value="Acyl-CoA_dh_1"/>
    <property type="match status" value="1"/>
</dbReference>
<protein>
    <recommendedName>
        <fullName evidence="11">Acyl-CoA dehydrogenase</fullName>
    </recommendedName>
</protein>
<dbReference type="PANTHER" id="PTHR48083:SF6">
    <property type="entry name" value="ACYL-COA DEHYDROGENASE 6"/>
    <property type="match status" value="1"/>
</dbReference>
<comment type="cofactor">
    <cofactor evidence="1">
        <name>FAD</name>
        <dbReference type="ChEBI" id="CHEBI:57692"/>
    </cofactor>
</comment>
<organism evidence="9 10">
    <name type="scientific">Allacma fusca</name>
    <dbReference type="NCBI Taxonomy" id="39272"/>
    <lineage>
        <taxon>Eukaryota</taxon>
        <taxon>Metazoa</taxon>
        <taxon>Ecdysozoa</taxon>
        <taxon>Arthropoda</taxon>
        <taxon>Hexapoda</taxon>
        <taxon>Collembola</taxon>
        <taxon>Symphypleona</taxon>
        <taxon>Sminthuridae</taxon>
        <taxon>Allacma</taxon>
    </lineage>
</organism>
<dbReference type="PANTHER" id="PTHR48083">
    <property type="entry name" value="MEDIUM-CHAIN SPECIFIC ACYL-COA DEHYDROGENASE, MITOCHONDRIAL-RELATED"/>
    <property type="match status" value="1"/>
</dbReference>
<dbReference type="FunFam" id="2.40.110.10:FF:000002">
    <property type="entry name" value="Acyl-CoA dehydrogenase fadE12"/>
    <property type="match status" value="1"/>
</dbReference>
<dbReference type="GO" id="GO:0005737">
    <property type="term" value="C:cytoplasm"/>
    <property type="evidence" value="ECO:0007669"/>
    <property type="project" value="TreeGrafter"/>
</dbReference>
<dbReference type="Pfam" id="PF02770">
    <property type="entry name" value="Acyl-CoA_dh_M"/>
    <property type="match status" value="1"/>
</dbReference>
<evidence type="ECO:0000256" key="1">
    <source>
        <dbReference type="ARBA" id="ARBA00001974"/>
    </source>
</evidence>
<proteinExistence type="inferred from homology"/>
<dbReference type="EMBL" id="CAJVCH010129691">
    <property type="protein sequence ID" value="CAG7726017.1"/>
    <property type="molecule type" value="Genomic_DNA"/>
</dbReference>
<dbReference type="PROSITE" id="PS00073">
    <property type="entry name" value="ACYL_COA_DH_2"/>
    <property type="match status" value="1"/>
</dbReference>
<comment type="caution">
    <text evidence="9">The sequence shown here is derived from an EMBL/GenBank/DDBJ whole genome shotgun (WGS) entry which is preliminary data.</text>
</comment>
<evidence type="ECO:0000313" key="10">
    <source>
        <dbReference type="Proteomes" id="UP000708208"/>
    </source>
</evidence>
<evidence type="ECO:0000259" key="6">
    <source>
        <dbReference type="Pfam" id="PF00441"/>
    </source>
</evidence>
<feature type="domain" description="Acyl-CoA dehydrogenase/oxidase C-terminal" evidence="6">
    <location>
        <begin position="266"/>
        <end position="412"/>
    </location>
</feature>